<reference evidence="4" key="1">
    <citation type="submission" date="2016-11" db="EMBL/GenBank/DDBJ databases">
        <authorList>
            <person name="Varghese N."/>
            <person name="Submissions S."/>
        </authorList>
    </citation>
    <scope>NUCLEOTIDE SEQUENCE [LARGE SCALE GENOMIC DNA]</scope>
    <source>
        <strain evidence="4">DSM 100564</strain>
    </source>
</reference>
<feature type="transmembrane region" description="Helical" evidence="1">
    <location>
        <begin position="128"/>
        <end position="150"/>
    </location>
</feature>
<keyword evidence="4" id="KW-1185">Reference proteome</keyword>
<accession>A0A1M6IGB3</accession>
<organism evidence="3 4">
    <name type="scientific">Shimia gijangensis</name>
    <dbReference type="NCBI Taxonomy" id="1470563"/>
    <lineage>
        <taxon>Bacteria</taxon>
        <taxon>Pseudomonadati</taxon>
        <taxon>Pseudomonadota</taxon>
        <taxon>Alphaproteobacteria</taxon>
        <taxon>Rhodobacterales</taxon>
        <taxon>Roseobacteraceae</taxon>
    </lineage>
</organism>
<evidence type="ECO:0000313" key="3">
    <source>
        <dbReference type="EMBL" id="SHJ33487.1"/>
    </source>
</evidence>
<dbReference type="GO" id="GO:0003677">
    <property type="term" value="F:DNA binding"/>
    <property type="evidence" value="ECO:0007669"/>
    <property type="project" value="InterPro"/>
</dbReference>
<keyword evidence="1" id="KW-0812">Transmembrane</keyword>
<feature type="transmembrane region" description="Helical" evidence="1">
    <location>
        <begin position="63"/>
        <end position="86"/>
    </location>
</feature>
<dbReference type="STRING" id="1470563.SAMN05444000_107109"/>
<sequence length="237" mass="26032">MGCRHGGIWTGWTVNNNKLIILRKTYASLLSPICLTIWIVATVVAIVAGPFGTFSVLAFLERLAFWGLISSTSIVLGYAGVAVANMLWSDDRAITRNLVGAALAILVITTNVWAISQMPVWGPEERPGFGLLMSYITLITGAASLVKYLAQTALPWAVETPVAKNIAHASPRLMRRIPDAADKFVLHLSVQDHLVEVTTQEETHLIRMRFRDALDELDGVEGYRVHRSHWVASSAVD</sequence>
<gene>
    <name evidence="3" type="ORF">SAMN05444000_107109</name>
</gene>
<feature type="transmembrane region" description="Helical" evidence="1">
    <location>
        <begin position="26"/>
        <end position="51"/>
    </location>
</feature>
<evidence type="ECO:0000313" key="4">
    <source>
        <dbReference type="Proteomes" id="UP000183982"/>
    </source>
</evidence>
<evidence type="ECO:0000256" key="1">
    <source>
        <dbReference type="SAM" id="Phobius"/>
    </source>
</evidence>
<feature type="domain" description="HTH LytTR-type" evidence="2">
    <location>
        <begin position="185"/>
        <end position="237"/>
    </location>
</feature>
<dbReference type="EMBL" id="FQZQ01000007">
    <property type="protein sequence ID" value="SHJ33487.1"/>
    <property type="molecule type" value="Genomic_DNA"/>
</dbReference>
<keyword evidence="1" id="KW-0472">Membrane</keyword>
<evidence type="ECO:0000259" key="2">
    <source>
        <dbReference type="PROSITE" id="PS50930"/>
    </source>
</evidence>
<dbReference type="OrthoDB" id="7028951at2"/>
<dbReference type="Proteomes" id="UP000183982">
    <property type="component" value="Unassembled WGS sequence"/>
</dbReference>
<name>A0A1M6IGB3_9RHOB</name>
<proteinExistence type="predicted"/>
<dbReference type="InterPro" id="IPR007492">
    <property type="entry name" value="LytTR_DNA-bd_dom"/>
</dbReference>
<keyword evidence="1" id="KW-1133">Transmembrane helix</keyword>
<protein>
    <submittedName>
        <fullName evidence="3">Transcriptional regulator, LytTR family</fullName>
    </submittedName>
</protein>
<dbReference type="Pfam" id="PF04397">
    <property type="entry name" value="LytTR"/>
    <property type="match status" value="1"/>
</dbReference>
<feature type="transmembrane region" description="Helical" evidence="1">
    <location>
        <begin position="98"/>
        <end position="116"/>
    </location>
</feature>
<dbReference type="PROSITE" id="PS50930">
    <property type="entry name" value="HTH_LYTTR"/>
    <property type="match status" value="1"/>
</dbReference>
<dbReference type="AlphaFoldDB" id="A0A1M6IGB3"/>